<accession>A0A226D8K0</accession>
<comment type="caution">
    <text evidence="2">The sequence shown here is derived from an EMBL/GenBank/DDBJ whole genome shotgun (WGS) entry which is preliminary data.</text>
</comment>
<evidence type="ECO:0000313" key="2">
    <source>
        <dbReference type="EMBL" id="OXA41184.1"/>
    </source>
</evidence>
<name>A0A226D8K0_FOLCA</name>
<dbReference type="InterPro" id="IPR006073">
    <property type="entry name" value="GTP-bd"/>
</dbReference>
<feature type="domain" description="G" evidence="1">
    <location>
        <begin position="16"/>
        <end position="150"/>
    </location>
</feature>
<dbReference type="EMBL" id="LNIX01000030">
    <property type="protein sequence ID" value="OXA41184.1"/>
    <property type="molecule type" value="Genomic_DNA"/>
</dbReference>
<dbReference type="PANTHER" id="PTHR32046:SF11">
    <property type="entry name" value="IMMUNE-ASSOCIATED NUCLEOTIDE-BINDING PROTEIN 10-LIKE"/>
    <property type="match status" value="1"/>
</dbReference>
<gene>
    <name evidence="2" type="ORF">Fcan01_24021</name>
</gene>
<sequence>MAHTTPGNASPREFTILLLGETGVGKSAWINGFANFVLFPDLSAAEENDIHCIVPTTFAVTDENYQTKLITVGKDNNEVMDVGQSATQHPKSYLFPKDGYIIRLIDTPGIGDVRGIPLCGKKRDKIHSRRTSKSVEEVDRLIVLARSCPPHAVQSTISLNTARQTILALGSPMAEVSRNIQLNIVMKQAHVELLKNLKHR</sequence>
<reference evidence="2 3" key="1">
    <citation type="submission" date="2015-12" db="EMBL/GenBank/DDBJ databases">
        <title>The genome of Folsomia candida.</title>
        <authorList>
            <person name="Faddeeva A."/>
            <person name="Derks M.F."/>
            <person name="Anvar Y."/>
            <person name="Smit S."/>
            <person name="Van Straalen N."/>
            <person name="Roelofs D."/>
        </authorList>
    </citation>
    <scope>NUCLEOTIDE SEQUENCE [LARGE SCALE GENOMIC DNA]</scope>
    <source>
        <strain evidence="2 3">VU population</strain>
        <tissue evidence="2">Whole body</tissue>
    </source>
</reference>
<dbReference type="Proteomes" id="UP000198287">
    <property type="component" value="Unassembled WGS sequence"/>
</dbReference>
<dbReference type="OrthoDB" id="2386367at2759"/>
<organism evidence="2 3">
    <name type="scientific">Folsomia candida</name>
    <name type="common">Springtail</name>
    <dbReference type="NCBI Taxonomy" id="158441"/>
    <lineage>
        <taxon>Eukaryota</taxon>
        <taxon>Metazoa</taxon>
        <taxon>Ecdysozoa</taxon>
        <taxon>Arthropoda</taxon>
        <taxon>Hexapoda</taxon>
        <taxon>Collembola</taxon>
        <taxon>Entomobryomorpha</taxon>
        <taxon>Isotomoidea</taxon>
        <taxon>Isotomidae</taxon>
        <taxon>Proisotominae</taxon>
        <taxon>Folsomia</taxon>
    </lineage>
</organism>
<proteinExistence type="predicted"/>
<dbReference type="AlphaFoldDB" id="A0A226D8K0"/>
<dbReference type="GO" id="GO:0005525">
    <property type="term" value="F:GTP binding"/>
    <property type="evidence" value="ECO:0007669"/>
    <property type="project" value="InterPro"/>
</dbReference>
<dbReference type="Gene3D" id="3.40.50.300">
    <property type="entry name" value="P-loop containing nucleotide triphosphate hydrolases"/>
    <property type="match status" value="1"/>
</dbReference>
<evidence type="ECO:0000313" key="3">
    <source>
        <dbReference type="Proteomes" id="UP000198287"/>
    </source>
</evidence>
<evidence type="ECO:0000259" key="1">
    <source>
        <dbReference type="Pfam" id="PF01926"/>
    </source>
</evidence>
<dbReference type="SUPFAM" id="SSF52540">
    <property type="entry name" value="P-loop containing nucleoside triphosphate hydrolases"/>
    <property type="match status" value="1"/>
</dbReference>
<dbReference type="Pfam" id="PF01926">
    <property type="entry name" value="MMR_HSR1"/>
    <property type="match status" value="1"/>
</dbReference>
<dbReference type="InterPro" id="IPR027417">
    <property type="entry name" value="P-loop_NTPase"/>
</dbReference>
<dbReference type="PANTHER" id="PTHR32046">
    <property type="entry name" value="G DOMAIN-CONTAINING PROTEIN"/>
    <property type="match status" value="1"/>
</dbReference>
<protein>
    <submittedName>
        <fullName evidence="2">Septin-8-A</fullName>
    </submittedName>
</protein>
<keyword evidence="3" id="KW-1185">Reference proteome</keyword>